<feature type="transmembrane region" description="Helical" evidence="1">
    <location>
        <begin position="40"/>
        <end position="64"/>
    </location>
</feature>
<protein>
    <submittedName>
        <fullName evidence="2">Uncharacterized protein</fullName>
    </submittedName>
</protein>
<proteinExistence type="predicted"/>
<gene>
    <name evidence="2" type="ORF">JOE58_002517</name>
</gene>
<dbReference type="Proteomes" id="UP000746584">
    <property type="component" value="Unassembled WGS sequence"/>
</dbReference>
<keyword evidence="1" id="KW-0472">Membrane</keyword>
<dbReference type="EMBL" id="JAFBCG010000001">
    <property type="protein sequence ID" value="MBM7803266.1"/>
    <property type="molecule type" value="Genomic_DNA"/>
</dbReference>
<evidence type="ECO:0000256" key="1">
    <source>
        <dbReference type="SAM" id="Phobius"/>
    </source>
</evidence>
<sequence length="179" mass="19065">MNPDTRLPPPARVPHHRSAHSTRLLERLMLTTTTSPRRRLLLQATATLALLLLVGFTVLMHTMAGHTAGHEHSMATPAITAEHGHGAAARHGEHVAPATAVLTVLTDAGCDSGLCALMCSLMGMACALTIVLFTWALLRARTGGILALLARLLALADRLPRRIAAPRPPSLTALQIIRI</sequence>
<evidence type="ECO:0000313" key="2">
    <source>
        <dbReference type="EMBL" id="MBM7803266.1"/>
    </source>
</evidence>
<accession>A0ABS2RYV1</accession>
<reference evidence="2 3" key="1">
    <citation type="submission" date="2021-01" db="EMBL/GenBank/DDBJ databases">
        <title>Sequencing the genomes of 1000 actinobacteria strains.</title>
        <authorList>
            <person name="Klenk H.-P."/>
        </authorList>
    </citation>
    <scope>NUCLEOTIDE SEQUENCE [LARGE SCALE GENOMIC DNA]</scope>
    <source>
        <strain evidence="2 3">DSM 20542</strain>
    </source>
</reference>
<keyword evidence="1" id="KW-0812">Transmembrane</keyword>
<name>A0ABS2RYV1_9MICO</name>
<keyword evidence="1" id="KW-1133">Transmembrane helix</keyword>
<organism evidence="2 3">
    <name type="scientific">Curtobacterium luteum</name>
    <dbReference type="NCBI Taxonomy" id="33881"/>
    <lineage>
        <taxon>Bacteria</taxon>
        <taxon>Bacillati</taxon>
        <taxon>Actinomycetota</taxon>
        <taxon>Actinomycetes</taxon>
        <taxon>Micrococcales</taxon>
        <taxon>Microbacteriaceae</taxon>
        <taxon>Curtobacterium</taxon>
    </lineage>
</organism>
<evidence type="ECO:0000313" key="3">
    <source>
        <dbReference type="Proteomes" id="UP000746584"/>
    </source>
</evidence>
<feature type="transmembrane region" description="Helical" evidence="1">
    <location>
        <begin position="114"/>
        <end position="138"/>
    </location>
</feature>
<dbReference type="RefSeq" id="WP_175328404.1">
    <property type="nucleotide sequence ID" value="NZ_JABMCD010000065.1"/>
</dbReference>
<comment type="caution">
    <text evidence="2">The sequence shown here is derived from an EMBL/GenBank/DDBJ whole genome shotgun (WGS) entry which is preliminary data.</text>
</comment>
<keyword evidence="3" id="KW-1185">Reference proteome</keyword>